<comment type="caution">
    <text evidence="14">The sequence shown here is derived from an EMBL/GenBank/DDBJ whole genome shotgun (WGS) entry which is preliminary data.</text>
</comment>
<dbReference type="PANTHER" id="PTHR23033">
    <property type="entry name" value="BETA1,3-GALACTOSYLTRANSFERASE"/>
    <property type="match status" value="1"/>
</dbReference>
<reference evidence="14 15" key="1">
    <citation type="submission" date="2013-11" db="EMBL/GenBank/DDBJ databases">
        <title>The Genome Sequence of Phytophthora parasitica P1976.</title>
        <authorList>
            <consortium name="The Broad Institute Genomics Platform"/>
            <person name="Russ C."/>
            <person name="Tyler B."/>
            <person name="Panabieres F."/>
            <person name="Shan W."/>
            <person name="Tripathy S."/>
            <person name="Grunwald N."/>
            <person name="Machado M."/>
            <person name="Johnson C.S."/>
            <person name="Walker B."/>
            <person name="Young S."/>
            <person name="Zeng Q."/>
            <person name="Gargeya S."/>
            <person name="Fitzgerald M."/>
            <person name="Haas B."/>
            <person name="Abouelleil A."/>
            <person name="Allen A.W."/>
            <person name="Alvarado L."/>
            <person name="Arachchi H.M."/>
            <person name="Berlin A.M."/>
            <person name="Chapman S.B."/>
            <person name="Gainer-Dewar J."/>
            <person name="Goldberg J."/>
            <person name="Griggs A."/>
            <person name="Gujja S."/>
            <person name="Hansen M."/>
            <person name="Howarth C."/>
            <person name="Imamovic A."/>
            <person name="Ireland A."/>
            <person name="Larimer J."/>
            <person name="McCowan C."/>
            <person name="Murphy C."/>
            <person name="Pearson M."/>
            <person name="Poon T.W."/>
            <person name="Priest M."/>
            <person name="Roberts A."/>
            <person name="Saif S."/>
            <person name="Shea T."/>
            <person name="Sisk P."/>
            <person name="Sykes S."/>
            <person name="Wortman J."/>
            <person name="Nusbaum C."/>
            <person name="Birren B."/>
        </authorList>
    </citation>
    <scope>NUCLEOTIDE SEQUENCE [LARGE SCALE GENOMIC DNA]</scope>
    <source>
        <strain evidence="14 15">P1976</strain>
    </source>
</reference>
<protein>
    <recommendedName>
        <fullName evidence="4">N-acetylgalactosaminide beta-1,3-galactosyltransferase</fullName>
        <ecNumber evidence="4">2.4.1.122</ecNumber>
    </recommendedName>
</protein>
<feature type="signal peptide" evidence="12">
    <location>
        <begin position="1"/>
        <end position="22"/>
    </location>
</feature>
<dbReference type="GO" id="GO:0000166">
    <property type="term" value="F:nucleotide binding"/>
    <property type="evidence" value="ECO:0007669"/>
    <property type="project" value="UniProtKB-KW"/>
</dbReference>
<feature type="chain" id="PRO_5001753507" description="N-acetylgalactosaminide beta-1,3-galactosyltransferase" evidence="12">
    <location>
        <begin position="23"/>
        <end position="350"/>
    </location>
</feature>
<dbReference type="OrthoDB" id="414175at2759"/>
<keyword evidence="5" id="KW-0328">Glycosyltransferase</keyword>
<comment type="similarity">
    <text evidence="3">Belongs to the glycosyltransferase 31 family. Beta3-Gal-T subfamily.</text>
</comment>
<dbReference type="EMBL" id="ANJA01002182">
    <property type="protein sequence ID" value="ETO71556.1"/>
    <property type="molecule type" value="Genomic_DNA"/>
</dbReference>
<keyword evidence="6" id="KW-0808">Transferase</keyword>
<evidence type="ECO:0000256" key="8">
    <source>
        <dbReference type="ARBA" id="ARBA00022741"/>
    </source>
</evidence>
<dbReference type="InterPro" id="IPR026050">
    <property type="entry name" value="C1GALT1/C1GALT1_chp1"/>
</dbReference>
<evidence type="ECO:0000259" key="13">
    <source>
        <dbReference type="Pfam" id="PF02434"/>
    </source>
</evidence>
<dbReference type="GO" id="GO:0016263">
    <property type="term" value="F:glycoprotein-N-acetylgalactosamine 3-beta-galactosyltransferase activity"/>
    <property type="evidence" value="ECO:0007669"/>
    <property type="project" value="UniProtKB-EC"/>
</dbReference>
<evidence type="ECO:0000256" key="1">
    <source>
        <dbReference type="ARBA" id="ARBA00004606"/>
    </source>
</evidence>
<keyword evidence="12" id="KW-0732">Signal</keyword>
<name>A0A080ZY45_PHYNI</name>
<evidence type="ECO:0000313" key="15">
    <source>
        <dbReference type="Proteomes" id="UP000028582"/>
    </source>
</evidence>
<sequence>MSSSALRMLLLLLALLVFPASSHRPELLKELGDNVPAMELVNVSPLSSEAAKSRVLCWVNTYHANHDKRLHAIKRTWGRKCDKLLFMSDIEDLSVPTVEIVAPPLHEMLWQKHREIVRLLVREYSEDQFDWVFKCDDDTFLIMENLKTYLNGPEIRAVAEDGPVLLGHRMTLQWWEMQRLFEPFENHDPDRVAAMLKVKQETKKDGGLLYTPGGGGYAMNWAYLKKLEAAFDEPFCLPNEVVPDDWAISFCMRHFGVIPLDTRDEKKRERFHQYDPNDLYTRPYDEEAYDHKLFTSIYQENNWFSDHYGIGWQNGKNCCAPDSISFHYVKPPLMDLFYEYYYGEQNSTKT</sequence>
<keyword evidence="9" id="KW-0735">Signal-anchor</keyword>
<dbReference type="Pfam" id="PF02434">
    <property type="entry name" value="Fringe"/>
    <property type="match status" value="1"/>
</dbReference>
<dbReference type="GO" id="GO:0016020">
    <property type="term" value="C:membrane"/>
    <property type="evidence" value="ECO:0007669"/>
    <property type="project" value="UniProtKB-SubCell"/>
</dbReference>
<accession>A0A080ZY45</accession>
<dbReference type="PANTHER" id="PTHR23033:SF14">
    <property type="entry name" value="GLYCOPROTEIN-N-ACETYLGALACTOSAMINE 3-BETA-GALACTOSYLTRANSFERASE 1-RELATED"/>
    <property type="match status" value="1"/>
</dbReference>
<keyword evidence="8" id="KW-0547">Nucleotide-binding</keyword>
<dbReference type="EC" id="2.4.1.122" evidence="4"/>
<comment type="pathway">
    <text evidence="2">Protein modification; protein glycosylation.</text>
</comment>
<evidence type="ECO:0000256" key="10">
    <source>
        <dbReference type="ARBA" id="ARBA00022989"/>
    </source>
</evidence>
<evidence type="ECO:0000256" key="12">
    <source>
        <dbReference type="SAM" id="SignalP"/>
    </source>
</evidence>
<evidence type="ECO:0000256" key="2">
    <source>
        <dbReference type="ARBA" id="ARBA00004922"/>
    </source>
</evidence>
<dbReference type="InterPro" id="IPR003378">
    <property type="entry name" value="Fringe-like_glycosylTrfase"/>
</dbReference>
<dbReference type="AlphaFoldDB" id="A0A080ZY45"/>
<feature type="domain" description="Fringe-like glycosyltransferase" evidence="13">
    <location>
        <begin position="53"/>
        <end position="277"/>
    </location>
</feature>
<gene>
    <name evidence="14" type="ORF">F444_12141</name>
</gene>
<keyword evidence="7" id="KW-0812">Transmembrane</keyword>
<evidence type="ECO:0000313" key="14">
    <source>
        <dbReference type="EMBL" id="ETO71556.1"/>
    </source>
</evidence>
<evidence type="ECO:0000256" key="11">
    <source>
        <dbReference type="ARBA" id="ARBA00023136"/>
    </source>
</evidence>
<evidence type="ECO:0000256" key="5">
    <source>
        <dbReference type="ARBA" id="ARBA00022676"/>
    </source>
</evidence>
<evidence type="ECO:0000256" key="4">
    <source>
        <dbReference type="ARBA" id="ARBA00012557"/>
    </source>
</evidence>
<dbReference type="Proteomes" id="UP000028582">
    <property type="component" value="Unassembled WGS sequence"/>
</dbReference>
<evidence type="ECO:0000256" key="6">
    <source>
        <dbReference type="ARBA" id="ARBA00022679"/>
    </source>
</evidence>
<comment type="subcellular location">
    <subcellularLocation>
        <location evidence="1">Membrane</location>
        <topology evidence="1">Single-pass type II membrane protein</topology>
    </subcellularLocation>
</comment>
<keyword evidence="11" id="KW-0472">Membrane</keyword>
<evidence type="ECO:0000256" key="3">
    <source>
        <dbReference type="ARBA" id="ARBA00006462"/>
    </source>
</evidence>
<keyword evidence="10" id="KW-1133">Transmembrane helix</keyword>
<evidence type="ECO:0000256" key="9">
    <source>
        <dbReference type="ARBA" id="ARBA00022968"/>
    </source>
</evidence>
<organism evidence="14 15">
    <name type="scientific">Phytophthora nicotianae P1976</name>
    <dbReference type="NCBI Taxonomy" id="1317066"/>
    <lineage>
        <taxon>Eukaryota</taxon>
        <taxon>Sar</taxon>
        <taxon>Stramenopiles</taxon>
        <taxon>Oomycota</taxon>
        <taxon>Peronosporomycetes</taxon>
        <taxon>Peronosporales</taxon>
        <taxon>Peronosporaceae</taxon>
        <taxon>Phytophthora</taxon>
    </lineage>
</organism>
<proteinExistence type="inferred from homology"/>
<evidence type="ECO:0000256" key="7">
    <source>
        <dbReference type="ARBA" id="ARBA00022692"/>
    </source>
</evidence>
<dbReference type="Gene3D" id="3.90.550.50">
    <property type="match status" value="1"/>
</dbReference>